<reference evidence="2 3" key="1">
    <citation type="submission" date="2013-12" db="EMBL/GenBank/DDBJ databases">
        <title>Draft genome of the parsitic nematode Ancylostoma duodenale.</title>
        <authorList>
            <person name="Mitreva M."/>
        </authorList>
    </citation>
    <scope>NUCLEOTIDE SEQUENCE [LARGE SCALE GENOMIC DNA]</scope>
    <source>
        <strain evidence="2 3">Zhejiang</strain>
    </source>
</reference>
<evidence type="ECO:0000313" key="3">
    <source>
        <dbReference type="Proteomes" id="UP000054047"/>
    </source>
</evidence>
<gene>
    <name evidence="2" type="ORF">ANCDUO_20909</name>
</gene>
<feature type="transmembrane region" description="Helical" evidence="1">
    <location>
        <begin position="34"/>
        <end position="52"/>
    </location>
</feature>
<dbReference type="PANTHER" id="PTHR46709:SF5">
    <property type="entry name" value="G-PROTEIN COUPLED RECEPTORS FAMILY 1 PROFILE DOMAIN-CONTAINING PROTEIN"/>
    <property type="match status" value="1"/>
</dbReference>
<protein>
    <submittedName>
        <fullName evidence="2">Uncharacterized protein</fullName>
    </submittedName>
</protein>
<proteinExistence type="predicted"/>
<dbReference type="AlphaFoldDB" id="A0A0C2CGV3"/>
<accession>A0A0C2CGV3</accession>
<dbReference type="Proteomes" id="UP000054047">
    <property type="component" value="Unassembled WGS sequence"/>
</dbReference>
<dbReference type="PANTHER" id="PTHR46709">
    <property type="entry name" value="PROTEIN CBG23488-RELATED"/>
    <property type="match status" value="1"/>
</dbReference>
<evidence type="ECO:0000313" key="2">
    <source>
        <dbReference type="EMBL" id="KIH49017.1"/>
    </source>
</evidence>
<keyword evidence="1" id="KW-1133">Transmembrane helix</keyword>
<sequence length="194" mass="22464">MTFSCYLIILGTIERYLITQKSECLKRFRRSRGLLAFFMFLLSLLLRGTLVFEIQTKECAGNGTPHYVDYLFTAFPRFNQALLLIWRVWPAEKNQPNEFHEGERTSKIAGSSMHFPLSQPSHFKPLIRAILILCLDRNGDCTGVFEYIPGLTDLVHTVWYGTVFRFYIRVKVQERWEFLSVGCDKQEIAVVPGG</sequence>
<dbReference type="OrthoDB" id="5791152at2759"/>
<dbReference type="EMBL" id="KN755527">
    <property type="protein sequence ID" value="KIH49017.1"/>
    <property type="molecule type" value="Genomic_DNA"/>
</dbReference>
<keyword evidence="3" id="KW-1185">Reference proteome</keyword>
<evidence type="ECO:0000256" key="1">
    <source>
        <dbReference type="SAM" id="Phobius"/>
    </source>
</evidence>
<name>A0A0C2CGV3_9BILA</name>
<organism evidence="2 3">
    <name type="scientific">Ancylostoma duodenale</name>
    <dbReference type="NCBI Taxonomy" id="51022"/>
    <lineage>
        <taxon>Eukaryota</taxon>
        <taxon>Metazoa</taxon>
        <taxon>Ecdysozoa</taxon>
        <taxon>Nematoda</taxon>
        <taxon>Chromadorea</taxon>
        <taxon>Rhabditida</taxon>
        <taxon>Rhabditina</taxon>
        <taxon>Rhabditomorpha</taxon>
        <taxon>Strongyloidea</taxon>
        <taxon>Ancylostomatidae</taxon>
        <taxon>Ancylostomatinae</taxon>
        <taxon>Ancylostoma</taxon>
    </lineage>
</organism>
<keyword evidence="1" id="KW-0812">Transmembrane</keyword>
<keyword evidence="1" id="KW-0472">Membrane</keyword>